<evidence type="ECO:0000256" key="4">
    <source>
        <dbReference type="ARBA" id="ARBA00022807"/>
    </source>
</evidence>
<feature type="compositionally biased region" description="Polar residues" evidence="6">
    <location>
        <begin position="147"/>
        <end position="162"/>
    </location>
</feature>
<feature type="compositionally biased region" description="Basic and acidic residues" evidence="6">
    <location>
        <begin position="220"/>
        <end position="302"/>
    </location>
</feature>
<evidence type="ECO:0000256" key="2">
    <source>
        <dbReference type="ARBA" id="ARBA00022670"/>
    </source>
</evidence>
<feature type="region of interest" description="Disordered" evidence="6">
    <location>
        <begin position="146"/>
        <end position="165"/>
    </location>
</feature>
<evidence type="ECO:0000313" key="9">
    <source>
        <dbReference type="EMBL" id="AGF72503.1"/>
    </source>
</evidence>
<dbReference type="NCBIfam" id="NF046048">
    <property type="entry name" value="NlpC_P60_DIP1281"/>
    <property type="match status" value="1"/>
</dbReference>
<feature type="signal peptide" evidence="7">
    <location>
        <begin position="1"/>
        <end position="41"/>
    </location>
</feature>
<name>M1NMD1_9CORY</name>
<evidence type="ECO:0000259" key="8">
    <source>
        <dbReference type="PROSITE" id="PS51935"/>
    </source>
</evidence>
<keyword evidence="2" id="KW-0645">Protease</keyword>
<dbReference type="eggNOG" id="COG0791">
    <property type="taxonomic scope" value="Bacteria"/>
</dbReference>
<feature type="compositionally biased region" description="Polar residues" evidence="6">
    <location>
        <begin position="392"/>
        <end position="406"/>
    </location>
</feature>
<dbReference type="PATRIC" id="fig|1121362.3.peg.1513"/>
<dbReference type="PANTHER" id="PTHR47359:SF3">
    <property type="entry name" value="NLP_P60 DOMAIN-CONTAINING PROTEIN-RELATED"/>
    <property type="match status" value="1"/>
</dbReference>
<proteinExistence type="inferred from homology"/>
<dbReference type="EMBL" id="CP003697">
    <property type="protein sequence ID" value="AGF72503.1"/>
    <property type="molecule type" value="Genomic_DNA"/>
</dbReference>
<reference evidence="9 10" key="1">
    <citation type="journal article" date="2012" name="Stand. Genomic Sci.">
        <title>Genome sequence of the halotolerant bacterium Corynebacterium halotolerans type strain YIM 70093(T) (= DSM 44683(T)).</title>
        <authorList>
            <person name="Ruckert C."/>
            <person name="Albersmeier A."/>
            <person name="Al-Dilaimi A."/>
            <person name="Niehaus K."/>
            <person name="Szczepanowski R."/>
            <person name="Kalinowski J."/>
        </authorList>
    </citation>
    <scope>NUCLEOTIDE SEQUENCE [LARGE SCALE GENOMIC DNA]</scope>
    <source>
        <strain evidence="9">YIM 70093</strain>
    </source>
</reference>
<dbReference type="Pfam" id="PF00877">
    <property type="entry name" value="NLPC_P60"/>
    <property type="match status" value="1"/>
</dbReference>
<dbReference type="PROSITE" id="PS51935">
    <property type="entry name" value="NLPC_P60"/>
    <property type="match status" value="1"/>
</dbReference>
<dbReference type="Gene3D" id="3.90.1720.10">
    <property type="entry name" value="endopeptidase domain like (from Nostoc punctiforme)"/>
    <property type="match status" value="1"/>
</dbReference>
<dbReference type="STRING" id="1121362.A605_07505"/>
<feature type="domain" description="NlpC/P60" evidence="8">
    <location>
        <begin position="417"/>
        <end position="555"/>
    </location>
</feature>
<dbReference type="AlphaFoldDB" id="M1NMD1"/>
<evidence type="ECO:0000256" key="1">
    <source>
        <dbReference type="ARBA" id="ARBA00007074"/>
    </source>
</evidence>
<evidence type="ECO:0000256" key="6">
    <source>
        <dbReference type="SAM" id="MobiDB-lite"/>
    </source>
</evidence>
<dbReference type="InterPro" id="IPR038765">
    <property type="entry name" value="Papain-like_cys_pep_sf"/>
</dbReference>
<dbReference type="SUPFAM" id="SSF90257">
    <property type="entry name" value="Myosin rod fragments"/>
    <property type="match status" value="1"/>
</dbReference>
<organism evidence="9 10">
    <name type="scientific">Corynebacterium halotolerans YIM 70093 = DSM 44683</name>
    <dbReference type="NCBI Taxonomy" id="1121362"/>
    <lineage>
        <taxon>Bacteria</taxon>
        <taxon>Bacillati</taxon>
        <taxon>Actinomycetota</taxon>
        <taxon>Actinomycetes</taxon>
        <taxon>Mycobacteriales</taxon>
        <taxon>Corynebacteriaceae</taxon>
        <taxon>Corynebacterium</taxon>
    </lineage>
</organism>
<keyword evidence="5" id="KW-0175">Coiled coil</keyword>
<dbReference type="GO" id="GO:0008234">
    <property type="term" value="F:cysteine-type peptidase activity"/>
    <property type="evidence" value="ECO:0007669"/>
    <property type="project" value="UniProtKB-KW"/>
</dbReference>
<dbReference type="Proteomes" id="UP000011723">
    <property type="component" value="Chromosome"/>
</dbReference>
<feature type="chain" id="PRO_5004015881" evidence="7">
    <location>
        <begin position="42"/>
        <end position="555"/>
    </location>
</feature>
<dbReference type="InterPro" id="IPR051794">
    <property type="entry name" value="PG_Endopeptidase_C40"/>
</dbReference>
<evidence type="ECO:0000256" key="7">
    <source>
        <dbReference type="SAM" id="SignalP"/>
    </source>
</evidence>
<comment type="similarity">
    <text evidence="1">Belongs to the peptidase C40 family.</text>
</comment>
<dbReference type="GO" id="GO:0006508">
    <property type="term" value="P:proteolysis"/>
    <property type="evidence" value="ECO:0007669"/>
    <property type="project" value="UniProtKB-KW"/>
</dbReference>
<keyword evidence="3" id="KW-0378">Hydrolase</keyword>
<evidence type="ECO:0000256" key="3">
    <source>
        <dbReference type="ARBA" id="ARBA00022801"/>
    </source>
</evidence>
<dbReference type="RefSeq" id="WP_015400922.1">
    <property type="nucleotide sequence ID" value="NC_020302.1"/>
</dbReference>
<dbReference type="HOGENOM" id="CLU_026494_0_0_11"/>
<sequence>MSAQSSTPPRPGRTPARARLRATLATLAGGALLATLTPAAAQPVNPGDDEIAAAETAVGNGEQTVSELVGSITDTQADIDRLELEVSGLHEAVNKALVDLHDARAAAEQARQGVVAAKEELDDTQRRLEEAQSALDEISRTAYRRTATPNAVSDAAGTSTTEDALDRQTYLRTTADKQRETIEELDRLRAENANRESQLREARNLAEEREARAVEAEAEARAAIEDNSRQIAERSAERDRLVARRDQAQTDLDAAREHVATLNEQRQDYQDYREAEKEAAAAAEAEKARQQEEADQRARDEEAATATRGAAAETAVSAAAGIIAASQPDHSNLDSPYPAVSDEGAAGGDIAAVQHAAATTAGAGAGDTTGQGSSSGSSRAEDDGESDGGVEVTTTPAIDTLSSVTDRASEAVSGTREELIEIAIARAESQMGVPYAWGGGNAVGPTQGIRDGGVGDAHGDFRKTGFDCSGLVVYAFAGAGIALPHYSGYQYHRGEKIDPGQMQRGDLIFYGPEGSTHVAIYLGDGMMIEAPNSGSVVKKSPVRWTGMSDHAVRLI</sequence>
<dbReference type="SUPFAM" id="SSF54001">
    <property type="entry name" value="Cysteine proteinases"/>
    <property type="match status" value="1"/>
</dbReference>
<protein>
    <submittedName>
        <fullName evidence="9">Rpf-interacting protein</fullName>
    </submittedName>
</protein>
<feature type="coiled-coil region" evidence="5">
    <location>
        <begin position="72"/>
        <end position="141"/>
    </location>
</feature>
<feature type="region of interest" description="Disordered" evidence="6">
    <location>
        <begin position="220"/>
        <end position="311"/>
    </location>
</feature>
<evidence type="ECO:0000313" key="10">
    <source>
        <dbReference type="Proteomes" id="UP000011723"/>
    </source>
</evidence>
<dbReference type="Gene3D" id="1.20.120.330">
    <property type="entry name" value="Nucleotidyltransferases domain 2"/>
    <property type="match status" value="1"/>
</dbReference>
<dbReference type="InterPro" id="IPR000064">
    <property type="entry name" value="NLP_P60_dom"/>
</dbReference>
<evidence type="ECO:0000256" key="5">
    <source>
        <dbReference type="SAM" id="Coils"/>
    </source>
</evidence>
<keyword evidence="4" id="KW-0788">Thiol protease</keyword>
<keyword evidence="10" id="KW-1185">Reference proteome</keyword>
<dbReference type="KEGG" id="chn:A605_07505"/>
<gene>
    <name evidence="9" type="ORF">A605_07505</name>
</gene>
<feature type="region of interest" description="Disordered" evidence="6">
    <location>
        <begin position="359"/>
        <end position="412"/>
    </location>
</feature>
<keyword evidence="7" id="KW-0732">Signal</keyword>
<dbReference type="PANTHER" id="PTHR47359">
    <property type="entry name" value="PEPTIDOGLYCAN DL-ENDOPEPTIDASE CWLO"/>
    <property type="match status" value="1"/>
</dbReference>
<accession>M1NMD1</accession>